<evidence type="ECO:0000256" key="1">
    <source>
        <dbReference type="SAM" id="MobiDB-lite"/>
    </source>
</evidence>
<dbReference type="Proteomes" id="UP000028480">
    <property type="component" value="Unassembled WGS sequence"/>
</dbReference>
<feature type="compositionally biased region" description="Polar residues" evidence="1">
    <location>
        <begin position="17"/>
        <end position="34"/>
    </location>
</feature>
<accession>A0A077QLI6</accession>
<evidence type="ECO:0008006" key="3">
    <source>
        <dbReference type="Google" id="ProtNLM"/>
    </source>
</evidence>
<proteinExistence type="predicted"/>
<feature type="region of interest" description="Disordered" evidence="1">
    <location>
        <begin position="1"/>
        <end position="55"/>
    </location>
</feature>
<dbReference type="AlphaFoldDB" id="A0A077QLI6"/>
<organism evidence="2">
    <name type="scientific">Xenorhabdus bovienii str. Intermedium</name>
    <dbReference type="NCBI Taxonomy" id="1379677"/>
    <lineage>
        <taxon>Bacteria</taxon>
        <taxon>Pseudomonadati</taxon>
        <taxon>Pseudomonadota</taxon>
        <taxon>Gammaproteobacteria</taxon>
        <taxon>Enterobacterales</taxon>
        <taxon>Morganellaceae</taxon>
        <taxon>Xenorhabdus</taxon>
    </lineage>
</organism>
<dbReference type="EMBL" id="CBTB010000220">
    <property type="protein sequence ID" value="CDH34205.1"/>
    <property type="molecule type" value="Genomic_DNA"/>
</dbReference>
<gene>
    <name evidence="2" type="ORF">XBI1_2970026</name>
</gene>
<name>A0A077QLI6_XENBV</name>
<dbReference type="HOGENOM" id="CLU_885523_0_0_6"/>
<sequence length="314" mass="35171">MELKADLTAADVGAYNQEETNQRFQPLGNYTSAGYSYGKEESDNRFQPKGNYQPVGNYALKGDSYIKSESDGKYQPKGNYLEAGYSYSKGESDDKYQSRGNYQPAGNYQPTGNYASAASQTFTGEVRAPNIITGAVNNQSFFFQRDGVWTWTVQQNGSWRGEIGHPGRGGVFSLQGDSYTKGESDGKYQPRGNYQHAGNYQPAGNYAVRGECYTRGESDSRYSKIDRNSMQRFAWPNNGQNPMNFGRNCSGKLCVIEFSHEGAQTITFIIPNQNFGFMHVTCGGAGELRFRINPNRIEKIQTWDRDVVAVYIEY</sequence>
<comment type="caution">
    <text evidence="2">The sequence shown here is derived from an EMBL/GenBank/DDBJ whole genome shotgun (WGS) entry which is preliminary data.</text>
</comment>
<protein>
    <recommendedName>
        <fullName evidence="3">Phage tail fiber protein</fullName>
    </recommendedName>
</protein>
<evidence type="ECO:0000313" key="2">
    <source>
        <dbReference type="EMBL" id="CDH34205.1"/>
    </source>
</evidence>
<reference evidence="2" key="1">
    <citation type="submission" date="2013-07" db="EMBL/GenBank/DDBJ databases">
        <title>Sub-species coevolution in mutualistic symbiosis.</title>
        <authorList>
            <person name="Murfin K."/>
            <person name="Klassen J."/>
            <person name="Lee M."/>
            <person name="Forst S."/>
            <person name="Stock P."/>
            <person name="Goodrich-Blair H."/>
        </authorList>
    </citation>
    <scope>NUCLEOTIDE SEQUENCE [LARGE SCALE GENOMIC DNA]</scope>
    <source>
        <strain evidence="2">Intermedium</strain>
    </source>
</reference>